<dbReference type="Proteomes" id="UP000503011">
    <property type="component" value="Chromosome"/>
</dbReference>
<gene>
    <name evidence="2" type="ORF">Psuf_036800</name>
</gene>
<protein>
    <recommendedName>
        <fullName evidence="4">Major facilitator superfamily (MFS) profile domain-containing protein</fullName>
    </recommendedName>
</protein>
<dbReference type="SUPFAM" id="SSF103473">
    <property type="entry name" value="MFS general substrate transporter"/>
    <property type="match status" value="1"/>
</dbReference>
<dbReference type="Gene3D" id="1.20.1720.10">
    <property type="entry name" value="Multidrug resistance protein D"/>
    <property type="match status" value="1"/>
</dbReference>
<proteinExistence type="predicted"/>
<keyword evidence="3" id="KW-1185">Reference proteome</keyword>
<evidence type="ECO:0008006" key="4">
    <source>
        <dbReference type="Google" id="ProtNLM"/>
    </source>
</evidence>
<keyword evidence="1" id="KW-1133">Transmembrane helix</keyword>
<keyword evidence="1" id="KW-0472">Membrane</keyword>
<evidence type="ECO:0000256" key="1">
    <source>
        <dbReference type="SAM" id="Phobius"/>
    </source>
</evidence>
<accession>A0A6F8YJW4</accession>
<feature type="transmembrane region" description="Helical" evidence="1">
    <location>
        <begin position="46"/>
        <end position="65"/>
    </location>
</feature>
<sequence length="101" mass="10683">MAWRLRQDPMVLAVTAAVAATLAGVGAVSVAQIFFVRETLGGSTTAYGLVEATWMAGMLAGAWLLTRPARRAADDGALVNGLVLNRRSVRRGPLLRHPPDS</sequence>
<name>A0A6F8YJW4_9ACTN</name>
<organism evidence="2 3">
    <name type="scientific">Phytohabitans suffuscus</name>
    <dbReference type="NCBI Taxonomy" id="624315"/>
    <lineage>
        <taxon>Bacteria</taxon>
        <taxon>Bacillati</taxon>
        <taxon>Actinomycetota</taxon>
        <taxon>Actinomycetes</taxon>
        <taxon>Micromonosporales</taxon>
        <taxon>Micromonosporaceae</taxon>
    </lineage>
</organism>
<keyword evidence="1" id="KW-0812">Transmembrane</keyword>
<dbReference type="InterPro" id="IPR036259">
    <property type="entry name" value="MFS_trans_sf"/>
</dbReference>
<evidence type="ECO:0000313" key="2">
    <source>
        <dbReference type="EMBL" id="BCB86367.1"/>
    </source>
</evidence>
<dbReference type="AlphaFoldDB" id="A0A6F8YJW4"/>
<dbReference type="EMBL" id="AP022871">
    <property type="protein sequence ID" value="BCB86367.1"/>
    <property type="molecule type" value="Genomic_DNA"/>
</dbReference>
<dbReference type="KEGG" id="psuu:Psuf_036800"/>
<evidence type="ECO:0000313" key="3">
    <source>
        <dbReference type="Proteomes" id="UP000503011"/>
    </source>
</evidence>
<reference evidence="2 3" key="1">
    <citation type="submission" date="2020-03" db="EMBL/GenBank/DDBJ databases">
        <title>Whole genome shotgun sequence of Phytohabitans suffuscus NBRC 105367.</title>
        <authorList>
            <person name="Komaki H."/>
            <person name="Tamura T."/>
        </authorList>
    </citation>
    <scope>NUCLEOTIDE SEQUENCE [LARGE SCALE GENOMIC DNA]</scope>
    <source>
        <strain evidence="2 3">NBRC 105367</strain>
    </source>
</reference>
<reference evidence="2 3" key="2">
    <citation type="submission" date="2020-03" db="EMBL/GenBank/DDBJ databases">
        <authorList>
            <person name="Ichikawa N."/>
            <person name="Kimura A."/>
            <person name="Kitahashi Y."/>
            <person name="Uohara A."/>
        </authorList>
    </citation>
    <scope>NUCLEOTIDE SEQUENCE [LARGE SCALE GENOMIC DNA]</scope>
    <source>
        <strain evidence="2 3">NBRC 105367</strain>
    </source>
</reference>